<comment type="caution">
    <text evidence="2">The sequence shown here is derived from an EMBL/GenBank/DDBJ whole genome shotgun (WGS) entry which is preliminary data.</text>
</comment>
<evidence type="ECO:0000256" key="1">
    <source>
        <dbReference type="SAM" id="MobiDB-lite"/>
    </source>
</evidence>
<organism evidence="2 3">
    <name type="scientific">Roseovarius ramblicola</name>
    <dbReference type="NCBI Taxonomy" id="2022336"/>
    <lineage>
        <taxon>Bacteria</taxon>
        <taxon>Pseudomonadati</taxon>
        <taxon>Pseudomonadota</taxon>
        <taxon>Alphaproteobacteria</taxon>
        <taxon>Rhodobacterales</taxon>
        <taxon>Roseobacteraceae</taxon>
        <taxon>Roseovarius</taxon>
    </lineage>
</organism>
<sequence>MAGYEYRVLPAPTRGRKAPGVRTPEDRFALGIEDLLNEMARDGWRYLRSDILPGEQRRGLASTATVYRSVLVFERALVPATPPASGPTPEVVAEDVARSLTPDRPED</sequence>
<accession>A0ABV5I0I0</accession>
<proteinExistence type="predicted"/>
<feature type="compositionally biased region" description="Basic and acidic residues" evidence="1">
    <location>
        <begin position="95"/>
        <end position="107"/>
    </location>
</feature>
<gene>
    <name evidence="2" type="ORF">ACFFU4_10610</name>
</gene>
<evidence type="ECO:0000313" key="3">
    <source>
        <dbReference type="Proteomes" id="UP001589670"/>
    </source>
</evidence>
<dbReference type="EMBL" id="JBHMEC010000017">
    <property type="protein sequence ID" value="MFB9150197.1"/>
    <property type="molecule type" value="Genomic_DNA"/>
</dbReference>
<name>A0ABV5I0I0_9RHOB</name>
<dbReference type="RefSeq" id="WP_377069747.1">
    <property type="nucleotide sequence ID" value="NZ_JBHMEC010000017.1"/>
</dbReference>
<dbReference type="Proteomes" id="UP001589670">
    <property type="component" value="Unassembled WGS sequence"/>
</dbReference>
<reference evidence="2 3" key="1">
    <citation type="submission" date="2024-09" db="EMBL/GenBank/DDBJ databases">
        <authorList>
            <person name="Sun Q."/>
            <person name="Mori K."/>
        </authorList>
    </citation>
    <scope>NUCLEOTIDE SEQUENCE [LARGE SCALE GENOMIC DNA]</scope>
    <source>
        <strain evidence="2 3">CECT 9424</strain>
    </source>
</reference>
<feature type="region of interest" description="Disordered" evidence="1">
    <location>
        <begin position="79"/>
        <end position="107"/>
    </location>
</feature>
<protein>
    <submittedName>
        <fullName evidence="2">DUF4177 domain-containing protein</fullName>
    </submittedName>
</protein>
<keyword evidence="3" id="KW-1185">Reference proteome</keyword>
<evidence type="ECO:0000313" key="2">
    <source>
        <dbReference type="EMBL" id="MFB9150197.1"/>
    </source>
</evidence>